<feature type="domain" description="RNA polymerase sigma-70 region 2" evidence="6">
    <location>
        <begin position="13"/>
        <end position="79"/>
    </location>
</feature>
<dbReference type="GO" id="GO:0006352">
    <property type="term" value="P:DNA-templated transcription initiation"/>
    <property type="evidence" value="ECO:0007669"/>
    <property type="project" value="InterPro"/>
</dbReference>
<dbReference type="Gene3D" id="1.10.1740.10">
    <property type="match status" value="1"/>
</dbReference>
<dbReference type="InterPro" id="IPR013324">
    <property type="entry name" value="RNA_pol_sigma_r3/r4-like"/>
</dbReference>
<dbReference type="CDD" id="cd06171">
    <property type="entry name" value="Sigma70_r4"/>
    <property type="match status" value="1"/>
</dbReference>
<evidence type="ECO:0000256" key="2">
    <source>
        <dbReference type="ARBA" id="ARBA00023015"/>
    </source>
</evidence>
<evidence type="ECO:0000259" key="6">
    <source>
        <dbReference type="Pfam" id="PF04542"/>
    </source>
</evidence>
<dbReference type="PANTHER" id="PTHR43133">
    <property type="entry name" value="RNA POLYMERASE ECF-TYPE SIGMA FACTO"/>
    <property type="match status" value="1"/>
</dbReference>
<evidence type="ECO:0000259" key="7">
    <source>
        <dbReference type="Pfam" id="PF08281"/>
    </source>
</evidence>
<protein>
    <submittedName>
        <fullName evidence="8">RNA polymerase sigma-70 factor, sigma-E family</fullName>
    </submittedName>
</protein>
<dbReference type="NCBIfam" id="TIGR02937">
    <property type="entry name" value="sigma70-ECF"/>
    <property type="match status" value="1"/>
</dbReference>
<evidence type="ECO:0000256" key="1">
    <source>
        <dbReference type="ARBA" id="ARBA00010641"/>
    </source>
</evidence>
<dbReference type="PANTHER" id="PTHR43133:SF50">
    <property type="entry name" value="ECF RNA POLYMERASE SIGMA FACTOR SIGM"/>
    <property type="match status" value="1"/>
</dbReference>
<keyword evidence="3" id="KW-0731">Sigma factor</keyword>
<gene>
    <name evidence="8" type="ORF">SAMN05421748_103389</name>
</gene>
<evidence type="ECO:0000256" key="4">
    <source>
        <dbReference type="ARBA" id="ARBA00023125"/>
    </source>
</evidence>
<dbReference type="EMBL" id="OBDY01000003">
    <property type="protein sequence ID" value="SNY30350.1"/>
    <property type="molecule type" value="Genomic_DNA"/>
</dbReference>
<comment type="similarity">
    <text evidence="1">Belongs to the sigma-70 factor family. ECF subfamily.</text>
</comment>
<proteinExistence type="inferred from homology"/>
<dbReference type="InterPro" id="IPR039425">
    <property type="entry name" value="RNA_pol_sigma-70-like"/>
</dbReference>
<evidence type="ECO:0000313" key="9">
    <source>
        <dbReference type="Proteomes" id="UP000219612"/>
    </source>
</evidence>
<dbReference type="Gene3D" id="1.10.10.10">
    <property type="entry name" value="Winged helix-like DNA-binding domain superfamily/Winged helix DNA-binding domain"/>
    <property type="match status" value="1"/>
</dbReference>
<dbReference type="InterPro" id="IPR036388">
    <property type="entry name" value="WH-like_DNA-bd_sf"/>
</dbReference>
<dbReference type="InterPro" id="IPR007627">
    <property type="entry name" value="RNA_pol_sigma70_r2"/>
</dbReference>
<evidence type="ECO:0000256" key="3">
    <source>
        <dbReference type="ARBA" id="ARBA00023082"/>
    </source>
</evidence>
<keyword evidence="9" id="KW-1185">Reference proteome</keyword>
<dbReference type="InterPro" id="IPR014325">
    <property type="entry name" value="RNA_pol_sigma-E_actinobac"/>
</dbReference>
<dbReference type="RefSeq" id="WP_097319698.1">
    <property type="nucleotide sequence ID" value="NZ_OBDY01000003.1"/>
</dbReference>
<feature type="domain" description="RNA polymerase sigma factor 70 region 4 type 2" evidence="7">
    <location>
        <begin position="100"/>
        <end position="151"/>
    </location>
</feature>
<accession>A0A285H381</accession>
<dbReference type="AlphaFoldDB" id="A0A285H381"/>
<evidence type="ECO:0000313" key="8">
    <source>
        <dbReference type="EMBL" id="SNY30350.1"/>
    </source>
</evidence>
<name>A0A285H381_9ACTN</name>
<organism evidence="8 9">
    <name type="scientific">Paractinoplanes atraurantiacus</name>
    <dbReference type="NCBI Taxonomy" id="1036182"/>
    <lineage>
        <taxon>Bacteria</taxon>
        <taxon>Bacillati</taxon>
        <taxon>Actinomycetota</taxon>
        <taxon>Actinomycetes</taxon>
        <taxon>Micromonosporales</taxon>
        <taxon>Micromonosporaceae</taxon>
        <taxon>Paractinoplanes</taxon>
    </lineage>
</organism>
<dbReference type="InterPro" id="IPR014284">
    <property type="entry name" value="RNA_pol_sigma-70_dom"/>
</dbReference>
<dbReference type="Pfam" id="PF08281">
    <property type="entry name" value="Sigma70_r4_2"/>
    <property type="match status" value="1"/>
</dbReference>
<dbReference type="OrthoDB" id="3692620at2"/>
<keyword evidence="5" id="KW-0804">Transcription</keyword>
<dbReference type="NCBIfam" id="TIGR02983">
    <property type="entry name" value="SigE-fam_strep"/>
    <property type="match status" value="1"/>
</dbReference>
<dbReference type="SUPFAM" id="SSF88946">
    <property type="entry name" value="Sigma2 domain of RNA polymerase sigma factors"/>
    <property type="match status" value="1"/>
</dbReference>
<dbReference type="Proteomes" id="UP000219612">
    <property type="component" value="Unassembled WGS sequence"/>
</dbReference>
<dbReference type="GO" id="GO:0003677">
    <property type="term" value="F:DNA binding"/>
    <property type="evidence" value="ECO:0007669"/>
    <property type="project" value="UniProtKB-KW"/>
</dbReference>
<dbReference type="GO" id="GO:0016987">
    <property type="term" value="F:sigma factor activity"/>
    <property type="evidence" value="ECO:0007669"/>
    <property type="project" value="UniProtKB-KW"/>
</dbReference>
<sequence length="169" mass="19316">MRWAAPDQFAEFVRDRHAALLQYAYLLSGDRHLAEDLVQDALERAGIAWRRIERRDDPEGYLRRIITNRYLNRVRALRRERLVSAAPETGVADAERSDDSVIRLLGCLPRQQRAVMVMRYYLDLSEAQIAETLGCSAGTVKSTASRALTRLRRELASDSYLLPVEKGAR</sequence>
<keyword evidence="2" id="KW-0805">Transcription regulation</keyword>
<dbReference type="InterPro" id="IPR013249">
    <property type="entry name" value="RNA_pol_sigma70_r4_t2"/>
</dbReference>
<dbReference type="SUPFAM" id="SSF88659">
    <property type="entry name" value="Sigma3 and sigma4 domains of RNA polymerase sigma factors"/>
    <property type="match status" value="1"/>
</dbReference>
<keyword evidence="4" id="KW-0238">DNA-binding</keyword>
<dbReference type="Pfam" id="PF04542">
    <property type="entry name" value="Sigma70_r2"/>
    <property type="match status" value="1"/>
</dbReference>
<dbReference type="InterPro" id="IPR013325">
    <property type="entry name" value="RNA_pol_sigma_r2"/>
</dbReference>
<reference evidence="8 9" key="1">
    <citation type="submission" date="2017-09" db="EMBL/GenBank/DDBJ databases">
        <authorList>
            <person name="Ehlers B."/>
            <person name="Leendertz F.H."/>
        </authorList>
    </citation>
    <scope>NUCLEOTIDE SEQUENCE [LARGE SCALE GENOMIC DNA]</scope>
    <source>
        <strain evidence="8 9">CGMCC 4.6857</strain>
    </source>
</reference>
<evidence type="ECO:0000256" key="5">
    <source>
        <dbReference type="ARBA" id="ARBA00023163"/>
    </source>
</evidence>